<reference evidence="1" key="1">
    <citation type="submission" date="2014-09" db="EMBL/GenBank/DDBJ databases">
        <authorList>
            <person name="Magalhaes I.L.F."/>
            <person name="Oliveira U."/>
            <person name="Santos F.R."/>
            <person name="Vidigal T.H.D.A."/>
            <person name="Brescovit A.D."/>
            <person name="Santos A.J."/>
        </authorList>
    </citation>
    <scope>NUCLEOTIDE SEQUENCE</scope>
    <source>
        <tissue evidence="1">Shoot tissue taken approximately 20 cm above the soil surface</tissue>
    </source>
</reference>
<protein>
    <submittedName>
        <fullName evidence="1">Uncharacterized protein</fullName>
    </submittedName>
</protein>
<proteinExistence type="predicted"/>
<evidence type="ECO:0000313" key="1">
    <source>
        <dbReference type="EMBL" id="JAD21850.1"/>
    </source>
</evidence>
<sequence>MMPGKKLKIAKILRYNISRRCQCLNVANNRVLPLMLLMLATKRLHLFVVTNTHFKYVDQRTFQWPLRRQRNPHIQHM</sequence>
<organism evidence="1">
    <name type="scientific">Arundo donax</name>
    <name type="common">Giant reed</name>
    <name type="synonym">Donax arundinaceus</name>
    <dbReference type="NCBI Taxonomy" id="35708"/>
    <lineage>
        <taxon>Eukaryota</taxon>
        <taxon>Viridiplantae</taxon>
        <taxon>Streptophyta</taxon>
        <taxon>Embryophyta</taxon>
        <taxon>Tracheophyta</taxon>
        <taxon>Spermatophyta</taxon>
        <taxon>Magnoliopsida</taxon>
        <taxon>Liliopsida</taxon>
        <taxon>Poales</taxon>
        <taxon>Poaceae</taxon>
        <taxon>PACMAD clade</taxon>
        <taxon>Arundinoideae</taxon>
        <taxon>Arundineae</taxon>
        <taxon>Arundo</taxon>
    </lineage>
</organism>
<name>A0A0A8Y989_ARUDO</name>
<accession>A0A0A8Y989</accession>
<dbReference type="AlphaFoldDB" id="A0A0A8Y989"/>
<reference evidence="1" key="2">
    <citation type="journal article" date="2015" name="Data Brief">
        <title>Shoot transcriptome of the giant reed, Arundo donax.</title>
        <authorList>
            <person name="Barrero R.A."/>
            <person name="Guerrero F.D."/>
            <person name="Moolhuijzen P."/>
            <person name="Goolsby J.A."/>
            <person name="Tidwell J."/>
            <person name="Bellgard S.E."/>
            <person name="Bellgard M.I."/>
        </authorList>
    </citation>
    <scope>NUCLEOTIDE SEQUENCE</scope>
    <source>
        <tissue evidence="1">Shoot tissue taken approximately 20 cm above the soil surface</tissue>
    </source>
</reference>
<dbReference type="EMBL" id="GBRH01276045">
    <property type="protein sequence ID" value="JAD21850.1"/>
    <property type="molecule type" value="Transcribed_RNA"/>
</dbReference>